<dbReference type="Proteomes" id="UP000799441">
    <property type="component" value="Unassembled WGS sequence"/>
</dbReference>
<organism evidence="1 2">
    <name type="scientific">Polychaeton citri CBS 116435</name>
    <dbReference type="NCBI Taxonomy" id="1314669"/>
    <lineage>
        <taxon>Eukaryota</taxon>
        <taxon>Fungi</taxon>
        <taxon>Dikarya</taxon>
        <taxon>Ascomycota</taxon>
        <taxon>Pezizomycotina</taxon>
        <taxon>Dothideomycetes</taxon>
        <taxon>Dothideomycetidae</taxon>
        <taxon>Capnodiales</taxon>
        <taxon>Capnodiaceae</taxon>
        <taxon>Polychaeton</taxon>
    </lineage>
</organism>
<comment type="caution">
    <text evidence="1">The sequence shown here is derived from an EMBL/GenBank/DDBJ whole genome shotgun (WGS) entry which is preliminary data.</text>
</comment>
<sequence>MCQYTYSYYYCGCDYYIWADSIEYCANRYLSGYSVDVWTIDMCNKKEMQCAGISKYYCGECSEDHTLEFQLEE</sequence>
<evidence type="ECO:0000313" key="1">
    <source>
        <dbReference type="EMBL" id="KAF2715987.1"/>
    </source>
</evidence>
<keyword evidence="2" id="KW-1185">Reference proteome</keyword>
<dbReference type="AlphaFoldDB" id="A0A9P4Q0S9"/>
<dbReference type="EMBL" id="MU003910">
    <property type="protein sequence ID" value="KAF2715987.1"/>
    <property type="molecule type" value="Genomic_DNA"/>
</dbReference>
<evidence type="ECO:0000313" key="2">
    <source>
        <dbReference type="Proteomes" id="UP000799441"/>
    </source>
</evidence>
<accession>A0A9P4Q0S9</accession>
<reference evidence="1" key="1">
    <citation type="journal article" date="2020" name="Stud. Mycol.">
        <title>101 Dothideomycetes genomes: a test case for predicting lifestyles and emergence of pathogens.</title>
        <authorList>
            <person name="Haridas S."/>
            <person name="Albert R."/>
            <person name="Binder M."/>
            <person name="Bloem J."/>
            <person name="Labutti K."/>
            <person name="Salamov A."/>
            <person name="Andreopoulos B."/>
            <person name="Baker S."/>
            <person name="Barry K."/>
            <person name="Bills G."/>
            <person name="Bluhm B."/>
            <person name="Cannon C."/>
            <person name="Castanera R."/>
            <person name="Culley D."/>
            <person name="Daum C."/>
            <person name="Ezra D."/>
            <person name="Gonzalez J."/>
            <person name="Henrissat B."/>
            <person name="Kuo A."/>
            <person name="Liang C."/>
            <person name="Lipzen A."/>
            <person name="Lutzoni F."/>
            <person name="Magnuson J."/>
            <person name="Mondo S."/>
            <person name="Nolan M."/>
            <person name="Ohm R."/>
            <person name="Pangilinan J."/>
            <person name="Park H.-J."/>
            <person name="Ramirez L."/>
            <person name="Alfaro M."/>
            <person name="Sun H."/>
            <person name="Tritt A."/>
            <person name="Yoshinaga Y."/>
            <person name="Zwiers L.-H."/>
            <person name="Turgeon B."/>
            <person name="Goodwin S."/>
            <person name="Spatafora J."/>
            <person name="Crous P."/>
            <person name="Grigoriev I."/>
        </authorList>
    </citation>
    <scope>NUCLEOTIDE SEQUENCE</scope>
    <source>
        <strain evidence="1">CBS 116435</strain>
    </source>
</reference>
<protein>
    <submittedName>
        <fullName evidence="1">Uncharacterized protein</fullName>
    </submittedName>
</protein>
<name>A0A9P4Q0S9_9PEZI</name>
<proteinExistence type="predicted"/>
<gene>
    <name evidence="1" type="ORF">K431DRAFT_324111</name>
</gene>